<dbReference type="GO" id="GO:0004316">
    <property type="term" value="F:3-oxoacyl-[acyl-carrier-protein] reductase (NADPH) activity"/>
    <property type="evidence" value="ECO:0007669"/>
    <property type="project" value="UniProtKB-EC"/>
</dbReference>
<dbReference type="Proteomes" id="UP000029060">
    <property type="component" value="Unassembled WGS sequence"/>
</dbReference>
<dbReference type="PRINTS" id="PR00081">
    <property type="entry name" value="GDHRDH"/>
</dbReference>
<gene>
    <name evidence="3" type="ORF">BMERY_1253</name>
</gene>
<dbReference type="CDD" id="cd05233">
    <property type="entry name" value="SDR_c"/>
    <property type="match status" value="1"/>
</dbReference>
<dbReference type="RefSeq" id="WP_234945727.1">
    <property type="nucleotide sequence ID" value="NZ_JGZC01000004.1"/>
</dbReference>
<evidence type="ECO:0000256" key="2">
    <source>
        <dbReference type="ARBA" id="ARBA00023002"/>
    </source>
</evidence>
<dbReference type="EC" id="1.1.1.100" evidence="3"/>
<accession>A0A087BJ86</accession>
<reference evidence="3 4" key="1">
    <citation type="submission" date="2014-03" db="EMBL/GenBank/DDBJ databases">
        <title>Genomics of Bifidobacteria.</title>
        <authorList>
            <person name="Ventura M."/>
            <person name="Milani C."/>
            <person name="Lugli G.A."/>
        </authorList>
    </citation>
    <scope>NUCLEOTIDE SEQUENCE [LARGE SCALE GENOMIC DNA]</scope>
    <source>
        <strain evidence="3 4">LMG 11341</strain>
    </source>
</reference>
<name>A0A087BJ86_9BIFI</name>
<dbReference type="eggNOG" id="COG1028">
    <property type="taxonomic scope" value="Bacteria"/>
</dbReference>
<evidence type="ECO:0000313" key="4">
    <source>
        <dbReference type="Proteomes" id="UP000029060"/>
    </source>
</evidence>
<dbReference type="InterPro" id="IPR002347">
    <property type="entry name" value="SDR_fam"/>
</dbReference>
<comment type="similarity">
    <text evidence="1">Belongs to the short-chain dehydrogenases/reductases (SDR) family.</text>
</comment>
<protein>
    <submittedName>
        <fullName evidence="3">3-oxoacyl-ACP reductase</fullName>
        <ecNumber evidence="3">1.1.1.100</ecNumber>
    </submittedName>
</protein>
<sequence>MSETAMTATAGRLAGKVAMATASTRGIGYAIVKRFAEEGATVYMAARNAERAQGKIDQLAQGNLPGTVKFVYNDASKDETYVSAVEEVVANEGRIDVLVNNFGTSNPAKDLDIEHTNPQEFIDTVDINLKSVFITSQAALKHMAERKSGSIINISSIGGAVPDISQIGYGTSKAAINYLTKLIAVHEARKNIRCNAVLPGMTATDAVQNTLNDEFREFFLHHTPIRRMATPEEIANAVLYFASDESQFTTGQILEVCGGFGLATPVFGDLQDKSRAA</sequence>
<dbReference type="InterPro" id="IPR020904">
    <property type="entry name" value="Sc_DH/Rdtase_CS"/>
</dbReference>
<organism evidence="3 4">
    <name type="scientific">Bifidobacterium merycicum</name>
    <dbReference type="NCBI Taxonomy" id="78345"/>
    <lineage>
        <taxon>Bacteria</taxon>
        <taxon>Bacillati</taxon>
        <taxon>Actinomycetota</taxon>
        <taxon>Actinomycetes</taxon>
        <taxon>Bifidobacteriales</taxon>
        <taxon>Bifidobacteriaceae</taxon>
        <taxon>Bifidobacterium</taxon>
    </lineage>
</organism>
<dbReference type="Pfam" id="PF13561">
    <property type="entry name" value="adh_short_C2"/>
    <property type="match status" value="1"/>
</dbReference>
<keyword evidence="2 3" id="KW-0560">Oxidoreductase</keyword>
<comment type="caution">
    <text evidence="3">The sequence shown here is derived from an EMBL/GenBank/DDBJ whole genome shotgun (WGS) entry which is preliminary data.</text>
</comment>
<dbReference type="AlphaFoldDB" id="A0A087BJ86"/>
<evidence type="ECO:0000256" key="1">
    <source>
        <dbReference type="ARBA" id="ARBA00006484"/>
    </source>
</evidence>
<dbReference type="STRING" id="78345.BMERY_1253"/>
<dbReference type="FunFam" id="3.40.50.720:FF:000084">
    <property type="entry name" value="Short-chain dehydrogenase reductase"/>
    <property type="match status" value="1"/>
</dbReference>
<dbReference type="PRINTS" id="PR00080">
    <property type="entry name" value="SDRFAMILY"/>
</dbReference>
<dbReference type="PANTHER" id="PTHR42760">
    <property type="entry name" value="SHORT-CHAIN DEHYDROGENASES/REDUCTASES FAMILY MEMBER"/>
    <property type="match status" value="1"/>
</dbReference>
<evidence type="ECO:0000313" key="3">
    <source>
        <dbReference type="EMBL" id="KFI71086.1"/>
    </source>
</evidence>
<dbReference type="SUPFAM" id="SSF51735">
    <property type="entry name" value="NAD(P)-binding Rossmann-fold domains"/>
    <property type="match status" value="1"/>
</dbReference>
<proteinExistence type="inferred from homology"/>
<keyword evidence="4" id="KW-1185">Reference proteome</keyword>
<dbReference type="InterPro" id="IPR036291">
    <property type="entry name" value="NAD(P)-bd_dom_sf"/>
</dbReference>
<dbReference type="Gene3D" id="3.40.50.720">
    <property type="entry name" value="NAD(P)-binding Rossmann-like Domain"/>
    <property type="match status" value="1"/>
</dbReference>
<dbReference type="EMBL" id="JGZC01000004">
    <property type="protein sequence ID" value="KFI71086.1"/>
    <property type="molecule type" value="Genomic_DNA"/>
</dbReference>
<dbReference type="PROSITE" id="PS00061">
    <property type="entry name" value="ADH_SHORT"/>
    <property type="match status" value="1"/>
</dbReference>
<dbReference type="PANTHER" id="PTHR42760:SF115">
    <property type="entry name" value="3-OXOACYL-[ACYL-CARRIER-PROTEIN] REDUCTASE FABG"/>
    <property type="match status" value="1"/>
</dbReference>